<protein>
    <submittedName>
        <fullName evidence="15">Chemotaxis protein</fullName>
    </submittedName>
</protein>
<dbReference type="PANTHER" id="PTHR24422">
    <property type="entry name" value="CHEMOTAXIS PROTEIN METHYLTRANSFERASE"/>
    <property type="match status" value="1"/>
</dbReference>
<dbReference type="GO" id="GO:0005524">
    <property type="term" value="F:ATP binding"/>
    <property type="evidence" value="ECO:0007669"/>
    <property type="project" value="UniProtKB-KW"/>
</dbReference>
<accession>A0A2U2C6R7</accession>
<comment type="catalytic activity">
    <reaction evidence="2">
        <text>L-glutamyl-[protein] + S-adenosyl-L-methionine = [protein]-L-glutamate 5-O-methyl ester + S-adenosyl-L-homocysteine</text>
        <dbReference type="Rhea" id="RHEA:24452"/>
        <dbReference type="Rhea" id="RHEA-COMP:10208"/>
        <dbReference type="Rhea" id="RHEA-COMP:10311"/>
        <dbReference type="ChEBI" id="CHEBI:29973"/>
        <dbReference type="ChEBI" id="CHEBI:57856"/>
        <dbReference type="ChEBI" id="CHEBI:59789"/>
        <dbReference type="ChEBI" id="CHEBI:82795"/>
        <dbReference type="EC" id="2.1.1.80"/>
    </reaction>
</comment>
<keyword evidence="10" id="KW-0145">Chemotaxis</keyword>
<dbReference type="SUPFAM" id="SSF47757">
    <property type="entry name" value="Chemotaxis receptor methyltransferase CheR, N-terminal domain"/>
    <property type="match status" value="1"/>
</dbReference>
<dbReference type="SMART" id="SM00091">
    <property type="entry name" value="PAS"/>
    <property type="match status" value="2"/>
</dbReference>
<keyword evidence="10" id="KW-0378">Hydrolase</keyword>
<dbReference type="GO" id="GO:0006935">
    <property type="term" value="P:chemotaxis"/>
    <property type="evidence" value="ECO:0007669"/>
    <property type="project" value="UniProtKB-UniRule"/>
</dbReference>
<dbReference type="Pfam" id="PF08447">
    <property type="entry name" value="PAS_3"/>
    <property type="match status" value="1"/>
</dbReference>
<keyword evidence="11" id="KW-0175">Coiled coil</keyword>
<evidence type="ECO:0000313" key="15">
    <source>
        <dbReference type="EMBL" id="PWE27553.1"/>
    </source>
</evidence>
<dbReference type="GO" id="GO:0008983">
    <property type="term" value="F:protein-glutamate O-methyltransferase activity"/>
    <property type="evidence" value="ECO:0007669"/>
    <property type="project" value="UniProtKB-EC"/>
</dbReference>
<evidence type="ECO:0000256" key="11">
    <source>
        <dbReference type="SAM" id="Coils"/>
    </source>
</evidence>
<dbReference type="InterPro" id="IPR011102">
    <property type="entry name" value="Sig_transdc_His_kinase_HWE"/>
</dbReference>
<dbReference type="InterPro" id="IPR022641">
    <property type="entry name" value="CheR_N"/>
</dbReference>
<keyword evidence="5" id="KW-0808">Transferase</keyword>
<sequence length="1141" mass="128264">MNDQRPDFPIVGIGASAGGLEALRDMLEGFSGDAAMALVVIQHLDPNHESMMAQLIDRYTSMPVTQISGGERVEPGHVYVIPPGRNLSIRNGVLELHDFDAPRGMRRPIDDFFEILGVEHGRRAAGVILSGTGADGSRGIRAIKEHGGLAVVQEPADARYDGMPLAAEGTGLVDFVRPARDLLSVISNFFRHDAENPVTDPTAQVADYIDDLCIALNDATGHDFAGYKRSTLSRRIQRRMQVLGIAEGGDYVTRVRSDPAECQTLFRDLLINVTRFFRDSEAFTTLAERAIDPLVREASDSDELRIWVAGCSSGEEAYSIAMLFRDAMTRHKRYPVVNIFASDIDERMLDIAREGTYPLSALADVPEPFRTRFTTASGDHFSIVPQIRDMVRFSAHSLIKDPPFSRIDLVSCRNLLIYLDENLQRAVMPLMHYALRQDGYLFLGSSETIGRFDDLFDEVNHRHRLFRRRSVRLSYPLNLPNGGTRRNQAPGPQQERDTKSLDWLESEALQQMTQRYAPPTLLVDSAGGIINTWGPVGRYFDFPSERERRQYAPSLAKPGLRDVLGPLVRQTSGDRRAHIVKDVTVRADFGTQPVRVICEPVRDNALLIVIRETGGFQTNGEEDYVELRDGDSQVHLMENELRVMRHRLRSTVEELETANEELKSSNEEMMSMNEELQSTNEELTTVNDELKSKVDQLTVANADLKNFFDSTQLAVIVVDRHMQIRSFTDAAMTLFPFQPGDRGRSLADVTSPLGTTRYLDHARKVAETGETIEDRMRDEQRGLDFAVRVMPYRLLDGAQDGATLIFTDITASLSLERALKDERARLALAIEVAKVGIWSYNPITGYTELDETEREFFSLSDDEPSDLAKLMDRVNEEDRDAVTRSLTDAAANKRNFDESFRVTDETGETRWLRGLGRFVLRDGDPRVMGVTFDISAEHRMLEERELHLAEMNHRIKNLFAVVSAMISSVERESESTRDFSKNLRGRISALDRAHALMLRDNMRAPIPLLQLLDRVLEPARGGQTIRIEGPDTLVPVRELTPLVLILHEWSTNSAKYGALSDPNGTLKVDWTNGDQEFRIVWEESIEAFEESDTGPGFGSRLVQASVMQLGADLKRDVSDELLRLTLSMPAFTTPDDTDDEE</sequence>
<dbReference type="GO" id="GO:0004673">
    <property type="term" value="F:protein histidine kinase activity"/>
    <property type="evidence" value="ECO:0007669"/>
    <property type="project" value="UniProtKB-EC"/>
</dbReference>
<dbReference type="RefSeq" id="WP_109534364.1">
    <property type="nucleotide sequence ID" value="NZ_QEYD01000010.1"/>
</dbReference>
<dbReference type="InterPro" id="IPR000014">
    <property type="entry name" value="PAS"/>
</dbReference>
<evidence type="ECO:0000256" key="5">
    <source>
        <dbReference type="ARBA" id="ARBA00022679"/>
    </source>
</evidence>
<proteinExistence type="predicted"/>
<evidence type="ECO:0000256" key="3">
    <source>
        <dbReference type="ARBA" id="ARBA00022553"/>
    </source>
</evidence>
<dbReference type="Pfam" id="PF07536">
    <property type="entry name" value="HWE_HK"/>
    <property type="match status" value="1"/>
</dbReference>
<feature type="coiled-coil region" evidence="11">
    <location>
        <begin position="641"/>
        <end position="700"/>
    </location>
</feature>
<evidence type="ECO:0000256" key="12">
    <source>
        <dbReference type="SAM" id="MobiDB-lite"/>
    </source>
</evidence>
<dbReference type="Gene3D" id="3.40.50.150">
    <property type="entry name" value="Vaccinia Virus protein VP39"/>
    <property type="match status" value="1"/>
</dbReference>
<evidence type="ECO:0000313" key="16">
    <source>
        <dbReference type="Proteomes" id="UP000244940"/>
    </source>
</evidence>
<dbReference type="GeneID" id="94366410"/>
<dbReference type="Gene3D" id="3.40.50.180">
    <property type="entry name" value="Methylesterase CheB, C-terminal domain"/>
    <property type="match status" value="1"/>
</dbReference>
<evidence type="ECO:0000256" key="9">
    <source>
        <dbReference type="ARBA" id="ARBA00022840"/>
    </source>
</evidence>
<dbReference type="Pfam" id="PF01739">
    <property type="entry name" value="CheR"/>
    <property type="match status" value="1"/>
</dbReference>
<keyword evidence="9" id="KW-0067">ATP-binding</keyword>
<keyword evidence="4" id="KW-0489">Methyltransferase</keyword>
<feature type="region of interest" description="Disordered" evidence="12">
    <location>
        <begin position="477"/>
        <end position="498"/>
    </location>
</feature>
<evidence type="ECO:0000256" key="7">
    <source>
        <dbReference type="ARBA" id="ARBA00022741"/>
    </source>
</evidence>
<evidence type="ECO:0000259" key="14">
    <source>
        <dbReference type="PROSITE" id="PS50123"/>
    </source>
</evidence>
<evidence type="ECO:0000259" key="13">
    <source>
        <dbReference type="PROSITE" id="PS50122"/>
    </source>
</evidence>
<reference evidence="15 16" key="1">
    <citation type="submission" date="2018-05" db="EMBL/GenBank/DDBJ databases">
        <title>Pararhodobacter marina sp. nov., isolated from deep-sea water of the Indian Ocean.</title>
        <authorList>
            <person name="Lai Q.Sr."/>
            <person name="Liu X."/>
            <person name="Shao Z."/>
        </authorList>
    </citation>
    <scope>NUCLEOTIDE SEQUENCE [LARGE SCALE GENOMIC DNA]</scope>
    <source>
        <strain evidence="15 16">CIC4N-9</strain>
    </source>
</reference>
<keyword evidence="16" id="KW-1185">Reference proteome</keyword>
<organism evidence="15 16">
    <name type="scientific">Pararhodobacter marinus</name>
    <dbReference type="NCBI Taxonomy" id="2184063"/>
    <lineage>
        <taxon>Bacteria</taxon>
        <taxon>Pseudomonadati</taxon>
        <taxon>Pseudomonadota</taxon>
        <taxon>Alphaproteobacteria</taxon>
        <taxon>Rhodobacterales</taxon>
        <taxon>Paracoccaceae</taxon>
        <taxon>Pararhodobacter</taxon>
    </lineage>
</organism>
<dbReference type="InterPro" id="IPR050903">
    <property type="entry name" value="Bact_Chemotaxis_MeTrfase"/>
</dbReference>
<feature type="active site" evidence="10">
    <location>
        <position position="16"/>
    </location>
</feature>
<dbReference type="SMART" id="SM00911">
    <property type="entry name" value="HWE_HK"/>
    <property type="match status" value="1"/>
</dbReference>
<dbReference type="InterPro" id="IPR029063">
    <property type="entry name" value="SAM-dependent_MTases_sf"/>
</dbReference>
<dbReference type="InterPro" id="IPR036804">
    <property type="entry name" value="CheR_N_sf"/>
</dbReference>
<dbReference type="PROSITE" id="PS50123">
    <property type="entry name" value="CHER"/>
    <property type="match status" value="1"/>
</dbReference>
<dbReference type="SUPFAM" id="SSF52738">
    <property type="entry name" value="Methylesterase CheB, C-terminal domain"/>
    <property type="match status" value="1"/>
</dbReference>
<comment type="caution">
    <text evidence="15">The sequence shown here is derived from an EMBL/GenBank/DDBJ whole genome shotgun (WGS) entry which is preliminary data.</text>
</comment>
<dbReference type="GO" id="GO:0005737">
    <property type="term" value="C:cytoplasm"/>
    <property type="evidence" value="ECO:0007669"/>
    <property type="project" value="InterPro"/>
</dbReference>
<dbReference type="InterPro" id="IPR013655">
    <property type="entry name" value="PAS_fold_3"/>
</dbReference>
<dbReference type="GO" id="GO:0000156">
    <property type="term" value="F:phosphorelay response regulator activity"/>
    <property type="evidence" value="ECO:0007669"/>
    <property type="project" value="InterPro"/>
</dbReference>
<keyword evidence="3" id="KW-0597">Phosphoprotein</keyword>
<dbReference type="AlphaFoldDB" id="A0A2U2C6R7"/>
<dbReference type="InterPro" id="IPR035965">
    <property type="entry name" value="PAS-like_dom_sf"/>
</dbReference>
<feature type="active site" evidence="10">
    <location>
        <position position="43"/>
    </location>
</feature>
<dbReference type="SUPFAM" id="SSF53335">
    <property type="entry name" value="S-adenosyl-L-methionine-dependent methyltransferases"/>
    <property type="match status" value="1"/>
</dbReference>
<dbReference type="Pfam" id="PF13596">
    <property type="entry name" value="PAS_10"/>
    <property type="match status" value="1"/>
</dbReference>
<gene>
    <name evidence="15" type="ORF">C4N9_16050</name>
</gene>
<dbReference type="InterPro" id="IPR022642">
    <property type="entry name" value="CheR_C"/>
</dbReference>
<dbReference type="Gene3D" id="1.10.155.10">
    <property type="entry name" value="Chemotaxis receptor methyltransferase CheR, N-terminal domain"/>
    <property type="match status" value="1"/>
</dbReference>
<dbReference type="PANTHER" id="PTHR24422:SF27">
    <property type="entry name" value="PROTEIN-GLUTAMATE O-METHYLTRANSFERASE"/>
    <property type="match status" value="1"/>
</dbReference>
<dbReference type="GO" id="GO:0008984">
    <property type="term" value="F:protein-glutamate methylesterase activity"/>
    <property type="evidence" value="ECO:0007669"/>
    <property type="project" value="InterPro"/>
</dbReference>
<feature type="domain" description="CheB-type methylesterase" evidence="13">
    <location>
        <begin position="4"/>
        <end position="193"/>
    </location>
</feature>
<evidence type="ECO:0000256" key="2">
    <source>
        <dbReference type="ARBA" id="ARBA00001541"/>
    </source>
</evidence>
<dbReference type="CDD" id="cd16434">
    <property type="entry name" value="CheB-CheR_fusion"/>
    <property type="match status" value="1"/>
</dbReference>
<dbReference type="GO" id="GO:0032259">
    <property type="term" value="P:methylation"/>
    <property type="evidence" value="ECO:0007669"/>
    <property type="project" value="UniProtKB-KW"/>
</dbReference>
<keyword evidence="8" id="KW-0418">Kinase</keyword>
<evidence type="ECO:0000256" key="10">
    <source>
        <dbReference type="PROSITE-ProRule" id="PRU00050"/>
    </source>
</evidence>
<keyword evidence="7" id="KW-0547">Nucleotide-binding</keyword>
<feature type="domain" description="CheR-type methyltransferase" evidence="14">
    <location>
        <begin position="216"/>
        <end position="472"/>
    </location>
</feature>
<name>A0A2U2C6R7_9RHOB</name>
<dbReference type="Proteomes" id="UP000244940">
    <property type="component" value="Unassembled WGS sequence"/>
</dbReference>
<dbReference type="Pfam" id="PF01339">
    <property type="entry name" value="CheB_methylest"/>
    <property type="match status" value="1"/>
</dbReference>
<dbReference type="InterPro" id="IPR000780">
    <property type="entry name" value="CheR_MeTrfase"/>
</dbReference>
<dbReference type="SMART" id="SM00138">
    <property type="entry name" value="MeTrc"/>
    <property type="match status" value="1"/>
</dbReference>
<dbReference type="EMBL" id="QEYD01000010">
    <property type="protein sequence ID" value="PWE27553.1"/>
    <property type="molecule type" value="Genomic_DNA"/>
</dbReference>
<evidence type="ECO:0000256" key="1">
    <source>
        <dbReference type="ARBA" id="ARBA00000085"/>
    </source>
</evidence>
<dbReference type="Gene3D" id="3.30.450.20">
    <property type="entry name" value="PAS domain"/>
    <property type="match status" value="2"/>
</dbReference>
<dbReference type="OrthoDB" id="9816309at2"/>
<evidence type="ECO:0000256" key="6">
    <source>
        <dbReference type="ARBA" id="ARBA00022691"/>
    </source>
</evidence>
<evidence type="ECO:0000256" key="8">
    <source>
        <dbReference type="ARBA" id="ARBA00022777"/>
    </source>
</evidence>
<evidence type="ECO:0000256" key="4">
    <source>
        <dbReference type="ARBA" id="ARBA00022603"/>
    </source>
</evidence>
<keyword evidence="6" id="KW-0949">S-adenosyl-L-methionine</keyword>
<dbReference type="InterPro" id="IPR000673">
    <property type="entry name" value="Sig_transdc_resp-reg_Me-estase"/>
</dbReference>
<dbReference type="PROSITE" id="PS50122">
    <property type="entry name" value="CHEB"/>
    <property type="match status" value="1"/>
</dbReference>
<feature type="active site" evidence="10">
    <location>
        <position position="135"/>
    </location>
</feature>
<comment type="catalytic activity">
    <reaction evidence="1">
        <text>ATP + protein L-histidine = ADP + protein N-phospho-L-histidine.</text>
        <dbReference type="EC" id="2.7.13.3"/>
    </reaction>
</comment>
<dbReference type="SUPFAM" id="SSF55785">
    <property type="entry name" value="PYP-like sensor domain (PAS domain)"/>
    <property type="match status" value="2"/>
</dbReference>
<dbReference type="Pfam" id="PF03705">
    <property type="entry name" value="CheR_N"/>
    <property type="match status" value="1"/>
</dbReference>
<dbReference type="InterPro" id="IPR035909">
    <property type="entry name" value="CheB_C"/>
</dbReference>
<dbReference type="PRINTS" id="PR00996">
    <property type="entry name" value="CHERMTFRASE"/>
</dbReference>